<feature type="region of interest" description="Disordered" evidence="1">
    <location>
        <begin position="126"/>
        <end position="158"/>
    </location>
</feature>
<dbReference type="STRING" id="1121939.L861_06550"/>
<evidence type="ECO:0000256" key="1">
    <source>
        <dbReference type="SAM" id="MobiDB-lite"/>
    </source>
</evidence>
<proteinExistence type="predicted"/>
<feature type="compositionally biased region" description="Low complexity" evidence="1">
    <location>
        <begin position="131"/>
        <end position="148"/>
    </location>
</feature>
<dbReference type="OrthoDB" id="7064293at2"/>
<sequence>MTVPLCRSWYRWSGLAGLLVGALLLGMQTWAVEIRHWDRKPLVIPLPVDAERIVTLDRNVRVGLPPTIADPEVLRVQSAGGVLYLKAFEAFDPQRVQLQDVETGEILLLDLSAREGASHEEIRVVDVEPQGDGQAATTASDATQSSSGGRREARETTAPALRAPIPVVLTRYAAQSLYSPLRLIGSVPGLHRTPMRLPETLPSLLPSLPVTATPLGAWTLEGWTVTAVRLESQDPRRAFELDPRWLQGDFHSATFMHPSIGPRGSVEDTTTVFLVTSGDLANALLPATSPEAGLEANEGEPGGRP</sequence>
<dbReference type="EMBL" id="ASTJ01000040">
    <property type="protein sequence ID" value="EPC00594.1"/>
    <property type="molecule type" value="Genomic_DNA"/>
</dbReference>
<dbReference type="Proteomes" id="UP000014463">
    <property type="component" value="Unassembled WGS sequence"/>
</dbReference>
<dbReference type="NCBIfam" id="TIGR03749">
    <property type="entry name" value="conj_TIGR03749"/>
    <property type="match status" value="1"/>
</dbReference>
<evidence type="ECO:0000313" key="3">
    <source>
        <dbReference type="Proteomes" id="UP000014463"/>
    </source>
</evidence>
<dbReference type="PATRIC" id="fig|1121939.11.peg.4073"/>
<dbReference type="eggNOG" id="ENOG502Z7QE">
    <property type="taxonomic scope" value="Bacteria"/>
</dbReference>
<comment type="caution">
    <text evidence="2">The sequence shown here is derived from an EMBL/GenBank/DDBJ whole genome shotgun (WGS) entry which is preliminary data.</text>
</comment>
<dbReference type="AlphaFoldDB" id="S2KYW4"/>
<dbReference type="InterPro" id="IPR021844">
    <property type="entry name" value="Integr_conj_element_PFL4704"/>
</dbReference>
<keyword evidence="3" id="KW-1185">Reference proteome</keyword>
<dbReference type="RefSeq" id="WP_016418583.1">
    <property type="nucleotide sequence ID" value="NZ_AUAB01000035.1"/>
</dbReference>
<gene>
    <name evidence="2" type="ORF">L861_06550</name>
</gene>
<protein>
    <recommendedName>
        <fullName evidence="4">Integrating conjugative element protein</fullName>
    </recommendedName>
</protein>
<dbReference type="Pfam" id="PF11920">
    <property type="entry name" value="DUF3438"/>
    <property type="match status" value="1"/>
</dbReference>
<reference evidence="2 3" key="1">
    <citation type="journal article" date="2013" name="Genome Announc.">
        <title>Draft genome sequence of the moderately halophilic gammaproteobacterium Halomonas anticariensis FP35.</title>
        <authorList>
            <person name="Tahrioui A."/>
            <person name="Quesada E."/>
            <person name="Llamas I."/>
        </authorList>
    </citation>
    <scope>NUCLEOTIDE SEQUENCE [LARGE SCALE GENOMIC DNA]</scope>
    <source>
        <strain evidence="3">DSM 16096 / CECT 5854 / LMG 22089 / FP35</strain>
    </source>
</reference>
<organism evidence="2 3">
    <name type="scientific">Litchfieldella anticariensis (strain DSM 16096 / CECT 5854 / CIP 108499 / LMG 22089 / FP35)</name>
    <name type="common">Halomonas anticariensis</name>
    <dbReference type="NCBI Taxonomy" id="1121939"/>
    <lineage>
        <taxon>Bacteria</taxon>
        <taxon>Pseudomonadati</taxon>
        <taxon>Pseudomonadota</taxon>
        <taxon>Gammaproteobacteria</taxon>
        <taxon>Oceanospirillales</taxon>
        <taxon>Halomonadaceae</taxon>
        <taxon>Litchfieldella</taxon>
    </lineage>
</organism>
<name>S2KYW4_LITA3</name>
<feature type="region of interest" description="Disordered" evidence="1">
    <location>
        <begin position="286"/>
        <end position="305"/>
    </location>
</feature>
<accession>S2KYW4</accession>
<evidence type="ECO:0008006" key="4">
    <source>
        <dbReference type="Google" id="ProtNLM"/>
    </source>
</evidence>
<evidence type="ECO:0000313" key="2">
    <source>
        <dbReference type="EMBL" id="EPC00594.1"/>
    </source>
</evidence>